<dbReference type="SUPFAM" id="SSF56112">
    <property type="entry name" value="Protein kinase-like (PK-like)"/>
    <property type="match status" value="1"/>
</dbReference>
<evidence type="ECO:0000313" key="1">
    <source>
        <dbReference type="EMBL" id="MCQ8768602.1"/>
    </source>
</evidence>
<protein>
    <submittedName>
        <fullName evidence="1">Aminoglycoside phosphotransferase family protein</fullName>
    </submittedName>
</protein>
<dbReference type="Pfam" id="PF04655">
    <property type="entry name" value="APH_6_hur"/>
    <property type="match status" value="1"/>
</dbReference>
<dbReference type="InterPro" id="IPR011009">
    <property type="entry name" value="Kinase-like_dom_sf"/>
</dbReference>
<accession>A0A9X2LC84</accession>
<dbReference type="GO" id="GO:0019748">
    <property type="term" value="P:secondary metabolic process"/>
    <property type="evidence" value="ECO:0007669"/>
    <property type="project" value="InterPro"/>
</dbReference>
<sequence length="315" mass="34026">MSNADDRFAPPERLVRTLGSGPADGAGRQWLASLPEQVHEFAERWELTPERVHRPGGRGSIVILARRADGTGAVLKLEAPDEATALEHAALTHWNGLGAVRVLQAEPGAGALLLERLRADVTLRSLAEAKAVLEATATLQRLWVRPADDHPFTSVADHTLLLAGTMREQREEPWAADARAVVDEALELRDALTADAGAGNGTEEPASLLHGRYQQGKVLAGERAPWLAVGPRPLVGERAYDLAWLARDRVDTLMASPGAAAIARRRVAKLADALDVDRDRLRGWTLFRTAEAGMRELASGARARGELLLEFAGML</sequence>
<dbReference type="AlphaFoldDB" id="A0A9X2LC84"/>
<gene>
    <name evidence="1" type="ORF">NQU55_02230</name>
</gene>
<organism evidence="1 2">
    <name type="scientific">Streptomyces telluris</name>
    <dbReference type="NCBI Taxonomy" id="2720021"/>
    <lineage>
        <taxon>Bacteria</taxon>
        <taxon>Bacillati</taxon>
        <taxon>Actinomycetota</taxon>
        <taxon>Actinomycetes</taxon>
        <taxon>Kitasatosporales</taxon>
        <taxon>Streptomycetaceae</taxon>
        <taxon>Streptomyces</taxon>
    </lineage>
</organism>
<reference evidence="1" key="1">
    <citation type="submission" date="2022-06" db="EMBL/GenBank/DDBJ databases">
        <title>WGS of actinobacteria.</title>
        <authorList>
            <person name="Thawai C."/>
        </authorList>
    </citation>
    <scope>NUCLEOTIDE SEQUENCE</scope>
    <source>
        <strain evidence="1">AA8</strain>
    </source>
</reference>
<keyword evidence="2" id="KW-1185">Reference proteome</keyword>
<dbReference type="RefSeq" id="WP_168095792.1">
    <property type="nucleotide sequence ID" value="NZ_JAATER010000489.1"/>
</dbReference>
<evidence type="ECO:0000313" key="2">
    <source>
        <dbReference type="Proteomes" id="UP001142374"/>
    </source>
</evidence>
<name>A0A9X2LC84_9ACTN</name>
<dbReference type="EMBL" id="JANIID010000002">
    <property type="protein sequence ID" value="MCQ8768602.1"/>
    <property type="molecule type" value="Genomic_DNA"/>
</dbReference>
<dbReference type="InterPro" id="IPR006748">
    <property type="entry name" value="NH2Glyco/OHUrea_AB-resist_kin"/>
</dbReference>
<proteinExistence type="predicted"/>
<dbReference type="Proteomes" id="UP001142374">
    <property type="component" value="Unassembled WGS sequence"/>
</dbReference>
<comment type="caution">
    <text evidence="1">The sequence shown here is derived from an EMBL/GenBank/DDBJ whole genome shotgun (WGS) entry which is preliminary data.</text>
</comment>
<dbReference type="GO" id="GO:0016773">
    <property type="term" value="F:phosphotransferase activity, alcohol group as acceptor"/>
    <property type="evidence" value="ECO:0007669"/>
    <property type="project" value="InterPro"/>
</dbReference>